<feature type="compositionally biased region" description="Acidic residues" evidence="8">
    <location>
        <begin position="76"/>
        <end position="90"/>
    </location>
</feature>
<evidence type="ECO:0000256" key="2">
    <source>
        <dbReference type="ARBA" id="ARBA00006859"/>
    </source>
</evidence>
<feature type="transmembrane region" description="Helical" evidence="9">
    <location>
        <begin position="102"/>
        <end position="120"/>
    </location>
</feature>
<comment type="subcellular location">
    <subcellularLocation>
        <location evidence="1">Endoplasmic reticulum membrane</location>
        <topology evidence="1">Multi-pass membrane protein</topology>
    </subcellularLocation>
</comment>
<evidence type="ECO:0000256" key="8">
    <source>
        <dbReference type="SAM" id="MobiDB-lite"/>
    </source>
</evidence>
<evidence type="ECO:0000256" key="1">
    <source>
        <dbReference type="ARBA" id="ARBA00004477"/>
    </source>
</evidence>
<dbReference type="AlphaFoldDB" id="A0A9W9BYP6"/>
<dbReference type="OrthoDB" id="29661at2759"/>
<comment type="similarity">
    <text evidence="2">Belongs to the peptidase A22B family.</text>
</comment>
<dbReference type="PANTHER" id="PTHR12174">
    <property type="entry name" value="SIGNAL PEPTIDE PEPTIDASE"/>
    <property type="match status" value="1"/>
</dbReference>
<keyword evidence="7 9" id="KW-0472">Membrane</keyword>
<feature type="compositionally biased region" description="Basic residues" evidence="8">
    <location>
        <begin position="568"/>
        <end position="578"/>
    </location>
</feature>
<evidence type="ECO:0000256" key="9">
    <source>
        <dbReference type="SAM" id="Phobius"/>
    </source>
</evidence>
<evidence type="ECO:0000256" key="6">
    <source>
        <dbReference type="ARBA" id="ARBA00022989"/>
    </source>
</evidence>
<keyword evidence="6 9" id="KW-1133">Transmembrane helix</keyword>
<keyword evidence="4" id="KW-0378">Hydrolase</keyword>
<keyword evidence="5" id="KW-0256">Endoplasmic reticulum</keyword>
<evidence type="ECO:0000256" key="3">
    <source>
        <dbReference type="ARBA" id="ARBA00022692"/>
    </source>
</evidence>
<dbReference type="InterPro" id="IPR007369">
    <property type="entry name" value="Peptidase_A22B_SPP"/>
</dbReference>
<dbReference type="GO" id="GO:0042500">
    <property type="term" value="F:aspartic endopeptidase activity, intramembrane cleaving"/>
    <property type="evidence" value="ECO:0007669"/>
    <property type="project" value="InterPro"/>
</dbReference>
<feature type="transmembrane region" description="Helical" evidence="9">
    <location>
        <begin position="289"/>
        <end position="309"/>
    </location>
</feature>
<evidence type="ECO:0000313" key="11">
    <source>
        <dbReference type="Proteomes" id="UP001140562"/>
    </source>
</evidence>
<dbReference type="Pfam" id="PF04258">
    <property type="entry name" value="Peptidase_A22B"/>
    <property type="match status" value="1"/>
</dbReference>
<comment type="caution">
    <text evidence="10">The sequence shown here is derived from an EMBL/GenBank/DDBJ whole genome shotgun (WGS) entry which is preliminary data.</text>
</comment>
<evidence type="ECO:0000256" key="7">
    <source>
        <dbReference type="ARBA" id="ARBA00023136"/>
    </source>
</evidence>
<dbReference type="SMART" id="SM00730">
    <property type="entry name" value="PSN"/>
    <property type="match status" value="1"/>
</dbReference>
<dbReference type="GO" id="GO:0033619">
    <property type="term" value="P:membrane protein proteolysis"/>
    <property type="evidence" value="ECO:0007669"/>
    <property type="project" value="TreeGrafter"/>
</dbReference>
<evidence type="ECO:0008006" key="12">
    <source>
        <dbReference type="Google" id="ProtNLM"/>
    </source>
</evidence>
<dbReference type="GO" id="GO:0006465">
    <property type="term" value="P:signal peptide processing"/>
    <property type="evidence" value="ECO:0007669"/>
    <property type="project" value="TreeGrafter"/>
</dbReference>
<dbReference type="Proteomes" id="UP001140562">
    <property type="component" value="Unassembled WGS sequence"/>
</dbReference>
<evidence type="ECO:0000313" key="10">
    <source>
        <dbReference type="EMBL" id="KAJ4335229.1"/>
    </source>
</evidence>
<reference evidence="10" key="1">
    <citation type="submission" date="2022-10" db="EMBL/GenBank/DDBJ databases">
        <title>Tapping the CABI collections for fungal endophytes: first genome assemblies for Collariella, Neodidymelliopsis, Ascochyta clinopodiicola, Didymella pomorum, Didymosphaeria variabile, Neocosmospora piperis and Neocucurbitaria cava.</title>
        <authorList>
            <person name="Hill R."/>
        </authorList>
    </citation>
    <scope>NUCLEOTIDE SEQUENCE</scope>
    <source>
        <strain evidence="10">IMI 360193</strain>
    </source>
</reference>
<dbReference type="GO" id="GO:0098553">
    <property type="term" value="C:lumenal side of endoplasmic reticulum membrane"/>
    <property type="evidence" value="ECO:0007669"/>
    <property type="project" value="TreeGrafter"/>
</dbReference>
<dbReference type="PANTHER" id="PTHR12174:SF23">
    <property type="entry name" value="MINOR HISTOCOMPATIBILITY ANTIGEN H13"/>
    <property type="match status" value="1"/>
</dbReference>
<feature type="region of interest" description="Disordered" evidence="8">
    <location>
        <begin position="51"/>
        <end position="96"/>
    </location>
</feature>
<feature type="transmembrane region" description="Helical" evidence="9">
    <location>
        <begin position="352"/>
        <end position="372"/>
    </location>
</feature>
<feature type="compositionally biased region" description="Basic and acidic residues" evidence="8">
    <location>
        <begin position="581"/>
        <end position="594"/>
    </location>
</feature>
<evidence type="ECO:0000256" key="4">
    <source>
        <dbReference type="ARBA" id="ARBA00022801"/>
    </source>
</evidence>
<feature type="transmembrane region" description="Helical" evidence="9">
    <location>
        <begin position="30"/>
        <end position="49"/>
    </location>
</feature>
<feature type="transmembrane region" description="Helical" evidence="9">
    <location>
        <begin position="438"/>
        <end position="455"/>
    </location>
</feature>
<feature type="transmembrane region" description="Helical" evidence="9">
    <location>
        <begin position="461"/>
        <end position="479"/>
    </location>
</feature>
<protein>
    <recommendedName>
        <fullName evidence="12">Intramembrane protease</fullName>
    </recommendedName>
</protein>
<gene>
    <name evidence="10" type="ORF">N0V87_006270</name>
</gene>
<dbReference type="InterPro" id="IPR006639">
    <property type="entry name" value="Preselin/SPP"/>
</dbReference>
<organism evidence="10 11">
    <name type="scientific">Didymella glomerata</name>
    <dbReference type="NCBI Taxonomy" id="749621"/>
    <lineage>
        <taxon>Eukaryota</taxon>
        <taxon>Fungi</taxon>
        <taxon>Dikarya</taxon>
        <taxon>Ascomycota</taxon>
        <taxon>Pezizomycotina</taxon>
        <taxon>Dothideomycetes</taxon>
        <taxon>Pleosporomycetidae</taxon>
        <taxon>Pleosporales</taxon>
        <taxon>Pleosporineae</taxon>
        <taxon>Didymellaceae</taxon>
        <taxon>Didymella</taxon>
    </lineage>
</organism>
<evidence type="ECO:0000256" key="5">
    <source>
        <dbReference type="ARBA" id="ARBA00022824"/>
    </source>
</evidence>
<feature type="transmembrane region" description="Helical" evidence="9">
    <location>
        <begin position="242"/>
        <end position="260"/>
    </location>
</feature>
<dbReference type="GO" id="GO:0098554">
    <property type="term" value="C:cytoplasmic side of endoplasmic reticulum membrane"/>
    <property type="evidence" value="ECO:0007669"/>
    <property type="project" value="TreeGrafter"/>
</dbReference>
<keyword evidence="11" id="KW-1185">Reference proteome</keyword>
<keyword evidence="3 9" id="KW-0812">Transmembrane</keyword>
<feature type="transmembrane region" description="Helical" evidence="9">
    <location>
        <begin position="132"/>
        <end position="150"/>
    </location>
</feature>
<proteinExistence type="inferred from homology"/>
<dbReference type="EMBL" id="JAPEUV010000064">
    <property type="protein sequence ID" value="KAJ4335229.1"/>
    <property type="molecule type" value="Genomic_DNA"/>
</dbReference>
<accession>A0A9W9BYP6</accession>
<sequence length="614" mass="68117">MADTGPTLVAQILERIAYEFALARPMLPTYLHLIASALFPIYTGAHASLSRPSTAAKPSKKKKKKREALQRKSSDTEDDDESSDDEEEEEQHNMEGLSPKDAILMPLFAGIALSGLYFLLKWMNDPTLLNKILNAYFAIFGVFSVSRLVTDVLDIGHSIIFPRRHVTNGTLYHVNGKEEKAIPVGGNTQGRKALSTPLPGFLASTPLNNKLRKMVWDDRAMPSNKWSLKLYLHRALAAKFKIGAHDIVGALTGLCVVVYFNFVDKPWYLTNLLGFGFSYGALQLMSPTTFATGSLILGALFFYDIYFVFYTPMMVTVAKSLDVPIKLMFPRPGDPQDPTSAPSHAMLGLGDVVLPGIVIGLALRFDLYLFYLRRQKRVRFGSTDGSETLEKAVYFPLAGRWSDHFWTHSLLGRPLWKKDDNKPEAPFTFPKTYFKASLIGYVLGLLATLGVMMIWDHAQPALLYLVPGVLGSVWLTAAVRGELGLIWNYTEAVEEEEEDAKKNKGEKAANGNSTPESKHVTRSQAKAVQDATGDSESDDLPSRLRRSRHGRPDREVFSFTIEAPSGSKKSKANKKHARSSTVDEAKSVARDRTPSKSTAIEASVEPAGKRQRVR</sequence>
<name>A0A9W9BYP6_9PLEO</name>
<feature type="region of interest" description="Disordered" evidence="8">
    <location>
        <begin position="497"/>
        <end position="614"/>
    </location>
</feature>